<evidence type="ECO:0000313" key="2">
    <source>
        <dbReference type="Proteomes" id="UP000825591"/>
    </source>
</evidence>
<accession>A0ABX9B2M8</accession>
<gene>
    <name evidence="1" type="ORF">K5H97_04430</name>
</gene>
<protein>
    <recommendedName>
        <fullName evidence="3">ATP-binding protein</fullName>
    </recommendedName>
</protein>
<evidence type="ECO:0000313" key="1">
    <source>
        <dbReference type="EMBL" id="QZP27603.1"/>
    </source>
</evidence>
<dbReference type="Proteomes" id="UP000825591">
    <property type="component" value="Chromosome"/>
</dbReference>
<sequence>MFDITPDEINKLNDIDLRELVGRLCEAELISQGLSPAAVTWGGNQTAADGGLDVRVELPAGVLLQGFIPHGSTGFQVKKPDMPRAEIIAEMRPKGVLRPVIQELADEAGAYVIVSSTGSTADSALRNRRSAMRAALDDTANADQLHTDFYDRTRLATWVRCYPGLITWVKERVGRALSGWRPYGPWSGAAEGVDAEYLLDDKLRLHLGRHRDTPAQSVAHVIDELRDELAQPGKIVRLVGLSGVGKTRLVQALFDSRLGARALLPSLAVYTNLSDNPDPQPTGLASDLIANRMRAILIVDNCPSDLHHRLSDLCNNQASTISVLTVEYDIRDDQPEGTQVVTLDTSSHELIEQLLRRRYLYLSQIDARTIAETSGGNARIAIALAETVERSDTISGLSNEQLFQRLFRQRQDPNDALLLAAQACSLVYSFQGEALEGEEAELPRLASLAGQLASETYRHIGELTRRDLVQQRGVWRAVLPHAIANRLAARALEDTPFDLINQQLIEGGNGRLARSFSRRLSFLHDHPKAVAIVERWLVPDGLLGNVIALNDLGRTMFENVASVQPEAALAALERAGSCGADEATKAWRRHQSLLRSFAYDSPLFERSTQLLILAATRNANEQEAKETSDTFTSLFTIYLSGTHATLEQRLGVIEPLLIASDEKVRALGLAALERMLESTEFGSHYKFEFGARSRNYGYEPRSEEDAVRWYKGCLAVVERLAMSEAGIELHLRDLLARSFRGLWTSTNIEEELGKLFRWFAIDGFWLEGWTACRETMYFDREHMTPEAFSQLSILEADLKPTGLSAQVKAVVLGGKSGGLDFQELDDDYDPVKAHACMEAAARQLGTAVAGDESVFAEILPDVLRGGSRTWSFGRGLAAASSDPQSTWIRLIQGLEQVSSEQQDVQVLRGFLAELGENNKKIAQHILNSVPNQPPLQAYLPLLHSSVGLDEHSIDQLNRALTAGKVPVQMFQHFAYGRITDHLEGRVLNGLLVRIADQPEGFDVALEVLSMRLYSDRSAKRKHEPELIETGKELLQRIKFRKNINHRRDRQLSDIVKVSLVTSEDYSTAAEVSTRILQAITNHEISVFDHDDLLAALLECQPAAVLDSLFSDESLEKVVTTSVFYRLGRHRKSPADRIPCDEMVAWCEQDPGRRYPLMASIVTFARCSEAGDTLEWSEQAQSILTRAPNPRSVLEVFINRFRPMSWIGSRASIIDANAQLLNKVEPYVAPDLMPFVTEAQMELAQDVARERQRETRVDRVRDERFE</sequence>
<dbReference type="SUPFAM" id="SSF52540">
    <property type="entry name" value="P-loop containing nucleoside triphosphate hydrolases"/>
    <property type="match status" value="1"/>
</dbReference>
<dbReference type="InterPro" id="IPR027417">
    <property type="entry name" value="P-loop_NTPase"/>
</dbReference>
<name>A0ABX9B2M8_9PSED</name>
<proteinExistence type="predicted"/>
<dbReference type="EMBL" id="CP081966">
    <property type="protein sequence ID" value="QZP27603.1"/>
    <property type="molecule type" value="Genomic_DNA"/>
</dbReference>
<reference evidence="1 2" key="1">
    <citation type="submission" date="2021-08" db="EMBL/GenBank/DDBJ databases">
        <title>Bactericidal Effect of Pseudomonas oryziphila sp. nov., a novel Pseudomonas Species Against Xanthomonas oryzae Reduces Disease Severity of Bacterial Leaf Streak of Rice.</title>
        <authorList>
            <person name="Yang R."/>
            <person name="Li S."/>
            <person name="Li Y."/>
            <person name="Yan Y."/>
            <person name="Fang Y."/>
            <person name="Zou L."/>
            <person name="Chen G."/>
        </authorList>
    </citation>
    <scope>NUCLEOTIDE SEQUENCE [LARGE SCALE GENOMIC DNA]</scope>
    <source>
        <strain evidence="1 2">DSM 17497</strain>
    </source>
</reference>
<organism evidence="1 2">
    <name type="scientific">Pseudomonas mosselii</name>
    <dbReference type="NCBI Taxonomy" id="78327"/>
    <lineage>
        <taxon>Bacteria</taxon>
        <taxon>Pseudomonadati</taxon>
        <taxon>Pseudomonadota</taxon>
        <taxon>Gammaproteobacteria</taxon>
        <taxon>Pseudomonadales</taxon>
        <taxon>Pseudomonadaceae</taxon>
        <taxon>Pseudomonas</taxon>
    </lineage>
</organism>
<keyword evidence="2" id="KW-1185">Reference proteome</keyword>
<evidence type="ECO:0008006" key="3">
    <source>
        <dbReference type="Google" id="ProtNLM"/>
    </source>
</evidence>
<dbReference type="RefSeq" id="WP_028689881.1">
    <property type="nucleotide sequence ID" value="NZ_CP081966.1"/>
</dbReference>